<dbReference type="SUPFAM" id="SSF53335">
    <property type="entry name" value="S-adenosyl-L-methionine-dependent methyltransferases"/>
    <property type="match status" value="1"/>
</dbReference>
<organism evidence="4 6">
    <name type="scientific">Legionella birminghamensis</name>
    <dbReference type="NCBI Taxonomy" id="28083"/>
    <lineage>
        <taxon>Bacteria</taxon>
        <taxon>Pseudomonadati</taxon>
        <taxon>Pseudomonadota</taxon>
        <taxon>Gammaproteobacteria</taxon>
        <taxon>Legionellales</taxon>
        <taxon>Legionellaceae</taxon>
        <taxon>Legionella</taxon>
    </lineage>
</organism>
<dbReference type="Pfam" id="PF02636">
    <property type="entry name" value="Methyltransf_28"/>
    <property type="match status" value="1"/>
</dbReference>
<dbReference type="Gene3D" id="3.40.50.12710">
    <property type="match status" value="1"/>
</dbReference>
<evidence type="ECO:0000313" key="4">
    <source>
        <dbReference type="EMBL" id="STX30335.1"/>
    </source>
</evidence>
<dbReference type="GO" id="GO:0035243">
    <property type="term" value="F:protein-arginine omega-N symmetric methyltransferase activity"/>
    <property type="evidence" value="ECO:0007669"/>
    <property type="project" value="TreeGrafter"/>
</dbReference>
<dbReference type="EMBL" id="UGNW01000001">
    <property type="protein sequence ID" value="STX30335.1"/>
    <property type="molecule type" value="Genomic_DNA"/>
</dbReference>
<dbReference type="PANTHER" id="PTHR12049">
    <property type="entry name" value="PROTEIN ARGININE METHYLTRANSFERASE NDUFAF7, MITOCHONDRIAL"/>
    <property type="match status" value="1"/>
</dbReference>
<dbReference type="Proteomes" id="UP000255066">
    <property type="component" value="Unassembled WGS sequence"/>
</dbReference>
<protein>
    <submittedName>
        <fullName evidence="4">Uncharacterized ACR, COG1565</fullName>
    </submittedName>
</protein>
<reference evidence="3 5" key="1">
    <citation type="submission" date="2015-11" db="EMBL/GenBank/DDBJ databases">
        <title>Genomic analysis of 38 Legionella species identifies large and diverse effector repertoires.</title>
        <authorList>
            <person name="Burstein D."/>
            <person name="Amaro F."/>
            <person name="Zusman T."/>
            <person name="Lifshitz Z."/>
            <person name="Cohen O."/>
            <person name="Gilbert J.A."/>
            <person name="Pupko T."/>
            <person name="Shuman H.A."/>
            <person name="Segal G."/>
        </authorList>
    </citation>
    <scope>NUCLEOTIDE SEQUENCE [LARGE SCALE GENOMIC DNA]</scope>
    <source>
        <strain evidence="3 5">CDC#1407-AL-14</strain>
    </source>
</reference>
<keyword evidence="1" id="KW-0489">Methyltransferase</keyword>
<evidence type="ECO:0000256" key="2">
    <source>
        <dbReference type="ARBA" id="ARBA00022679"/>
    </source>
</evidence>
<evidence type="ECO:0000313" key="6">
    <source>
        <dbReference type="Proteomes" id="UP000255066"/>
    </source>
</evidence>
<dbReference type="GO" id="GO:0032259">
    <property type="term" value="P:methylation"/>
    <property type="evidence" value="ECO:0007669"/>
    <property type="project" value="UniProtKB-KW"/>
</dbReference>
<keyword evidence="5" id="KW-1185">Reference proteome</keyword>
<evidence type="ECO:0000313" key="3">
    <source>
        <dbReference type="EMBL" id="KTC70257.1"/>
    </source>
</evidence>
<evidence type="ECO:0000256" key="1">
    <source>
        <dbReference type="ARBA" id="ARBA00022603"/>
    </source>
</evidence>
<gene>
    <name evidence="3" type="ORF">Lbir_1840</name>
    <name evidence="4" type="ORF">NCTC12437_00088</name>
</gene>
<dbReference type="AlphaFoldDB" id="A0A378I6G3"/>
<dbReference type="InterPro" id="IPR003788">
    <property type="entry name" value="NDUFAF7"/>
</dbReference>
<dbReference type="InterPro" id="IPR029063">
    <property type="entry name" value="SAM-dependent_MTases_sf"/>
</dbReference>
<dbReference type="InterPro" id="IPR038375">
    <property type="entry name" value="NDUFAF7_sf"/>
</dbReference>
<proteinExistence type="predicted"/>
<sequence length="379" mass="42623">MFPLFAYLIMNVPAALVAQLKKHDAIPFAEFMQLALYSPEYGYYTSSKPKFGSGGDFITAPELSPLFSQTLGEQCRQILQQSDTDTILEFGAGSGKLCTDLLKHLARKNYLPEVYYILEVSGYLREQQKQYIQQEIPDLASRVQWLSEWPEQPFSGIILANEVLDAMPVHRFLQTDDGICESFISLDEQSQLKEIFKPCSNPRLLNYLKTVLPADFSPYLSEANLYVEGWLKQCAASLKEGVILLIDYGFPRSEYYHPDRNQGTLMCHYRHQAHSNPLVYIGEQDITAHVDFTQVAEAALAAGLEVSGYTNQAAFLLGNGLLSLLEDIQDEGLRLRAAQAVKQLIQPSEMGELFKVIALSKHYEGDLAGFQLQDKRASL</sequence>
<name>A0A378I6G3_9GAMM</name>
<evidence type="ECO:0000313" key="5">
    <source>
        <dbReference type="Proteomes" id="UP000054735"/>
    </source>
</evidence>
<dbReference type="PANTHER" id="PTHR12049:SF7">
    <property type="entry name" value="PROTEIN ARGININE METHYLTRANSFERASE NDUFAF7, MITOCHONDRIAL"/>
    <property type="match status" value="1"/>
</dbReference>
<dbReference type="STRING" id="28083.Lbir_1840"/>
<reference evidence="4 6" key="2">
    <citation type="submission" date="2018-06" db="EMBL/GenBank/DDBJ databases">
        <authorList>
            <consortium name="Pathogen Informatics"/>
            <person name="Doyle S."/>
        </authorList>
    </citation>
    <scope>NUCLEOTIDE SEQUENCE [LARGE SCALE GENOMIC DNA]</scope>
    <source>
        <strain evidence="4 6">NCTC12437</strain>
    </source>
</reference>
<dbReference type="Proteomes" id="UP000054735">
    <property type="component" value="Unassembled WGS sequence"/>
</dbReference>
<keyword evidence="2" id="KW-0808">Transferase</keyword>
<accession>A0A378I6G3</accession>
<dbReference type="EMBL" id="LNXT01000025">
    <property type="protein sequence ID" value="KTC70257.1"/>
    <property type="molecule type" value="Genomic_DNA"/>
</dbReference>